<reference evidence="5" key="1">
    <citation type="submission" date="2021-02" db="EMBL/GenBank/DDBJ databases">
        <authorList>
            <person name="Dougan E. K."/>
            <person name="Rhodes N."/>
            <person name="Thang M."/>
            <person name="Chan C."/>
        </authorList>
    </citation>
    <scope>NUCLEOTIDE SEQUENCE</scope>
</reference>
<dbReference type="OrthoDB" id="407658at2759"/>
<name>A0A812PSK1_9DINO</name>
<evidence type="ECO:0000313" key="6">
    <source>
        <dbReference type="Proteomes" id="UP000604046"/>
    </source>
</evidence>
<dbReference type="EMBL" id="CAJNDS010002172">
    <property type="protein sequence ID" value="CAE7359639.1"/>
    <property type="molecule type" value="Genomic_DNA"/>
</dbReference>
<dbReference type="InterPro" id="IPR029044">
    <property type="entry name" value="Nucleotide-diphossugar_trans"/>
</dbReference>
<comment type="caution">
    <text evidence="5">The sequence shown here is derived from an EMBL/GenBank/DDBJ whole genome shotgun (WGS) entry which is preliminary data.</text>
</comment>
<keyword evidence="2" id="KW-0328">Glycosyltransferase</keyword>
<dbReference type="PANTHER" id="PTHR31306">
    <property type="entry name" value="ALPHA-1,6-MANNOSYLTRANSFERASE MNN11-RELATED"/>
    <property type="match status" value="1"/>
</dbReference>
<dbReference type="GO" id="GO:0006487">
    <property type="term" value="P:protein N-linked glycosylation"/>
    <property type="evidence" value="ECO:0007669"/>
    <property type="project" value="TreeGrafter"/>
</dbReference>
<dbReference type="Proteomes" id="UP000604046">
    <property type="component" value="Unassembled WGS sequence"/>
</dbReference>
<sequence length="321" mass="37334">MAFSAWTCALFGVALAKAPTEPATRIHMATFSTDMYSERFRESLRAKESYAKHWGYSFKVFDESSLDCEKFRAFRFRGDYRYCKLEALKATWRRVAKDRKADADATRRDYIFWHDVDTHIMRPETALVEFLTAADFAPVVFTDNALSLNNGVFFLEVSQEGPSKSFFQAWRRGCRTGEWPWADNGCMYEVLLQHLGGQRYDGHCARQFRQEEFDEARPEPPTGEQLMACFNTQMTSLGMGCCGRERQIEGFAFLTGVQEAFNHHPCDELEKSRAFQDYDRSLIRQHCFEDGMFMVHSKDVKYAKESARRVRDLAETREEEL</sequence>
<dbReference type="GO" id="GO:0016757">
    <property type="term" value="F:glycosyltransferase activity"/>
    <property type="evidence" value="ECO:0007669"/>
    <property type="project" value="UniProtKB-KW"/>
</dbReference>
<protein>
    <submittedName>
        <fullName evidence="5">GIP protein</fullName>
    </submittedName>
</protein>
<dbReference type="InterPro" id="IPR008630">
    <property type="entry name" value="Glyco_trans_34"/>
</dbReference>
<evidence type="ECO:0000256" key="2">
    <source>
        <dbReference type="ARBA" id="ARBA00022676"/>
    </source>
</evidence>
<dbReference type="Gene3D" id="3.90.550.10">
    <property type="entry name" value="Spore Coat Polysaccharide Biosynthesis Protein SpsA, Chain A"/>
    <property type="match status" value="1"/>
</dbReference>
<dbReference type="AlphaFoldDB" id="A0A812PSK1"/>
<keyword evidence="4" id="KW-0732">Signal</keyword>
<evidence type="ECO:0000313" key="5">
    <source>
        <dbReference type="EMBL" id="CAE7359639.1"/>
    </source>
</evidence>
<feature type="signal peptide" evidence="4">
    <location>
        <begin position="1"/>
        <end position="16"/>
    </location>
</feature>
<keyword evidence="3" id="KW-0808">Transferase</keyword>
<keyword evidence="6" id="KW-1185">Reference proteome</keyword>
<organism evidence="5 6">
    <name type="scientific">Symbiodinium natans</name>
    <dbReference type="NCBI Taxonomy" id="878477"/>
    <lineage>
        <taxon>Eukaryota</taxon>
        <taxon>Sar</taxon>
        <taxon>Alveolata</taxon>
        <taxon>Dinophyceae</taxon>
        <taxon>Suessiales</taxon>
        <taxon>Symbiodiniaceae</taxon>
        <taxon>Symbiodinium</taxon>
    </lineage>
</organism>
<dbReference type="GO" id="GO:0000139">
    <property type="term" value="C:Golgi membrane"/>
    <property type="evidence" value="ECO:0007669"/>
    <property type="project" value="TreeGrafter"/>
</dbReference>
<evidence type="ECO:0000256" key="4">
    <source>
        <dbReference type="SAM" id="SignalP"/>
    </source>
</evidence>
<comment type="similarity">
    <text evidence="1">Belongs to the glycosyltransferase 34 family.</text>
</comment>
<feature type="chain" id="PRO_5032920337" evidence="4">
    <location>
        <begin position="17"/>
        <end position="321"/>
    </location>
</feature>
<evidence type="ECO:0000256" key="3">
    <source>
        <dbReference type="ARBA" id="ARBA00022679"/>
    </source>
</evidence>
<gene>
    <name evidence="5" type="primary">GIP</name>
    <name evidence="5" type="ORF">SNAT2548_LOCUS19285</name>
</gene>
<accession>A0A812PSK1</accession>
<proteinExistence type="inferred from homology"/>
<evidence type="ECO:0000256" key="1">
    <source>
        <dbReference type="ARBA" id="ARBA00005664"/>
    </source>
</evidence>
<dbReference type="PANTHER" id="PTHR31306:SF4">
    <property type="entry name" value="ALPHA-1,2-GALACTOSYLTRANSFERASE"/>
    <property type="match status" value="1"/>
</dbReference>